<proteinExistence type="predicted"/>
<organism evidence="1 2">
    <name type="scientific">Dactylosporangium vinaceum</name>
    <dbReference type="NCBI Taxonomy" id="53362"/>
    <lineage>
        <taxon>Bacteria</taxon>
        <taxon>Bacillati</taxon>
        <taxon>Actinomycetota</taxon>
        <taxon>Actinomycetes</taxon>
        <taxon>Micromonosporales</taxon>
        <taxon>Micromonosporaceae</taxon>
        <taxon>Dactylosporangium</taxon>
    </lineage>
</organism>
<reference evidence="1 2" key="1">
    <citation type="submission" date="2024-09" db="EMBL/GenBank/DDBJ databases">
        <authorList>
            <person name="Sun Q."/>
            <person name="Mori K."/>
        </authorList>
    </citation>
    <scope>NUCLEOTIDE SEQUENCE [LARGE SCALE GENOMIC DNA]</scope>
    <source>
        <strain evidence="1 2">JCM 3307</strain>
    </source>
</reference>
<dbReference type="Proteomes" id="UP001589608">
    <property type="component" value="Unassembled WGS sequence"/>
</dbReference>
<dbReference type="InterPro" id="IPR020845">
    <property type="entry name" value="AMP-binding_CS"/>
</dbReference>
<comment type="caution">
    <text evidence="1">The sequence shown here is derived from an EMBL/GenBank/DDBJ whole genome shotgun (WGS) entry which is preliminary data.</text>
</comment>
<gene>
    <name evidence="1" type="ORF">ACFFTR_28595</name>
</gene>
<dbReference type="PROSITE" id="PS00455">
    <property type="entry name" value="AMP_BINDING"/>
    <property type="match status" value="1"/>
</dbReference>
<keyword evidence="2" id="KW-1185">Reference proteome</keyword>
<accession>A0ABV5MDZ9</accession>
<dbReference type="RefSeq" id="WP_223104862.1">
    <property type="nucleotide sequence ID" value="NZ_CP061913.1"/>
</dbReference>
<evidence type="ECO:0000313" key="1">
    <source>
        <dbReference type="EMBL" id="MFB9447067.1"/>
    </source>
</evidence>
<sequence length="203" mass="22359">MLLELESRPGKARSARLKLTDEAADVNGVVFAWRDVTRLLYRAVDQHVNGSYLHTTFTVGLGDAKRTATFMMTSGTTGALKTKIDHETRSAYQHRWGQAVDVLERYAGTRIATEAVDAVRRGTPVELADVRLDGAGIHRGSLFRKTIAWPEYAGVKRENVYLHLLADRAGKTPKARISVPNGSWNVALLPRVLDALHGLRTAG</sequence>
<protein>
    <submittedName>
        <fullName evidence="1">Uncharacterized protein</fullName>
    </submittedName>
</protein>
<dbReference type="EMBL" id="JBHMCA010000051">
    <property type="protein sequence ID" value="MFB9447067.1"/>
    <property type="molecule type" value="Genomic_DNA"/>
</dbReference>
<name>A0ABV5MDZ9_9ACTN</name>
<evidence type="ECO:0000313" key="2">
    <source>
        <dbReference type="Proteomes" id="UP001589608"/>
    </source>
</evidence>